<comment type="caution">
    <text evidence="2">The sequence shown here is derived from an EMBL/GenBank/DDBJ whole genome shotgun (WGS) entry which is preliminary data.</text>
</comment>
<name>A0ABV0QAK1_9TELE</name>
<evidence type="ECO:0000313" key="3">
    <source>
        <dbReference type="Proteomes" id="UP001434883"/>
    </source>
</evidence>
<gene>
    <name evidence="2" type="ORF">XENOCAPTIV_018154</name>
</gene>
<dbReference type="EMBL" id="JAHRIN010003804">
    <property type="protein sequence ID" value="MEQ2192835.1"/>
    <property type="molecule type" value="Genomic_DNA"/>
</dbReference>
<feature type="non-terminal residue" evidence="2">
    <location>
        <position position="1"/>
    </location>
</feature>
<keyword evidence="3" id="KW-1185">Reference proteome</keyword>
<feature type="region of interest" description="Disordered" evidence="1">
    <location>
        <begin position="1"/>
        <end position="65"/>
    </location>
</feature>
<dbReference type="Proteomes" id="UP001434883">
    <property type="component" value="Unassembled WGS sequence"/>
</dbReference>
<accession>A0ABV0QAK1</accession>
<evidence type="ECO:0000256" key="1">
    <source>
        <dbReference type="SAM" id="MobiDB-lite"/>
    </source>
</evidence>
<protein>
    <submittedName>
        <fullName evidence="2">Uncharacterized protein</fullName>
    </submittedName>
</protein>
<feature type="compositionally biased region" description="Basic and acidic residues" evidence="1">
    <location>
        <begin position="23"/>
        <end position="32"/>
    </location>
</feature>
<evidence type="ECO:0000313" key="2">
    <source>
        <dbReference type="EMBL" id="MEQ2192835.1"/>
    </source>
</evidence>
<feature type="non-terminal residue" evidence="2">
    <location>
        <position position="65"/>
    </location>
</feature>
<feature type="compositionally biased region" description="Basic and acidic residues" evidence="1">
    <location>
        <begin position="54"/>
        <end position="65"/>
    </location>
</feature>
<proteinExistence type="predicted"/>
<organism evidence="2 3">
    <name type="scientific">Xenoophorus captivus</name>
    <dbReference type="NCBI Taxonomy" id="1517983"/>
    <lineage>
        <taxon>Eukaryota</taxon>
        <taxon>Metazoa</taxon>
        <taxon>Chordata</taxon>
        <taxon>Craniata</taxon>
        <taxon>Vertebrata</taxon>
        <taxon>Euteleostomi</taxon>
        <taxon>Actinopterygii</taxon>
        <taxon>Neopterygii</taxon>
        <taxon>Teleostei</taxon>
        <taxon>Neoteleostei</taxon>
        <taxon>Acanthomorphata</taxon>
        <taxon>Ovalentaria</taxon>
        <taxon>Atherinomorphae</taxon>
        <taxon>Cyprinodontiformes</taxon>
        <taxon>Goodeidae</taxon>
        <taxon>Xenoophorus</taxon>
    </lineage>
</organism>
<reference evidence="2 3" key="1">
    <citation type="submission" date="2021-06" db="EMBL/GenBank/DDBJ databases">
        <authorList>
            <person name="Palmer J.M."/>
        </authorList>
    </citation>
    <scope>NUCLEOTIDE SEQUENCE [LARGE SCALE GENOMIC DNA]</scope>
    <source>
        <strain evidence="2 3">XC_2019</strain>
        <tissue evidence="2">Muscle</tissue>
    </source>
</reference>
<sequence>KPQKSWRPIQAVRREHQRTRRASQREPWRREPATVTPAQRPPLLRQKTPRPASHQRDPPRQEQPT</sequence>